<dbReference type="Proteomes" id="UP000004348">
    <property type="component" value="Chromosome"/>
</dbReference>
<gene>
    <name evidence="8" type="ORF">Nlim_2000</name>
</gene>
<feature type="domain" description="B12-binding" evidence="6">
    <location>
        <begin position="11"/>
        <end position="144"/>
    </location>
</feature>
<keyword evidence="3" id="KW-0479">Metal-binding</keyword>
<dbReference type="AlphaFoldDB" id="F3KMV8"/>
<evidence type="ECO:0000256" key="3">
    <source>
        <dbReference type="ARBA" id="ARBA00022723"/>
    </source>
</evidence>
<dbReference type="SUPFAM" id="SSF102114">
    <property type="entry name" value="Radical SAM enzymes"/>
    <property type="match status" value="1"/>
</dbReference>
<comment type="cofactor">
    <cofactor evidence="1">
        <name>[4Fe-4S] cluster</name>
        <dbReference type="ChEBI" id="CHEBI:49883"/>
    </cofactor>
</comment>
<dbReference type="InterPro" id="IPR058240">
    <property type="entry name" value="rSAM_sf"/>
</dbReference>
<evidence type="ECO:0000259" key="6">
    <source>
        <dbReference type="PROSITE" id="PS51332"/>
    </source>
</evidence>
<dbReference type="PANTHER" id="PTHR43409:SF16">
    <property type="entry name" value="SLR0320 PROTEIN"/>
    <property type="match status" value="1"/>
</dbReference>
<dbReference type="GO" id="GO:0005829">
    <property type="term" value="C:cytosol"/>
    <property type="evidence" value="ECO:0007669"/>
    <property type="project" value="TreeGrafter"/>
</dbReference>
<feature type="domain" description="Radical SAM core" evidence="7">
    <location>
        <begin position="195"/>
        <end position="422"/>
    </location>
</feature>
<dbReference type="Gene3D" id="3.80.30.20">
    <property type="entry name" value="tm_1862 like domain"/>
    <property type="match status" value="1"/>
</dbReference>
<dbReference type="SFLD" id="SFLDG01123">
    <property type="entry name" value="methyltransferase_(Class_B)"/>
    <property type="match status" value="1"/>
</dbReference>
<sequence length="679" mass="78224">MNKPLKIYLADLTYDTVTLATEAFPLNVGFIAAYCKKLFGNSIDIKIFKYIPKLEKAIDESPPDVLGLSNYCWSHNVSSEMFKMLTKKKPYAIKIWGGPNFPIDIPTQEKFMKEHTEIDAYVPVDGEVGFANIIESILKIDSVDQMKEKIMEKPIDGCITRNKFGEMQYSIPTIRIKNLDEIPSPYTTGLLDEFFDGKLTPMIQTNRGCPFHCTFCTDGKDEVNQVNMFSLNRVRDELDYIVKHVPKNTPSLHISDLNFGMYQRDQEICEELAKMQEKANYPQFIKCTTGKNQREKIIKAIRKLSNSLRITMSVQSLDDQVLTNIRRSNISVDQMLDLYPAIKESGLQTTSEVILGLPGETYQNHIETLRGLVRARMDEIVVHTCMLLDGSEMKTPKEIEKWNLKTKFRVIQRDFAKLSNGKNIVEIEEVVVGSNTLTFEEYVELRLLAFIIFVTNKGIVFEPIIKFLRQNKIDVFDLYYKMMKGIGFAPQKVITVADGFKQATINELWDSPKEILENYQKDTEYNKLLSGEDGTQVIYHFLAEVITTCMDEWVEHVINIAHSLLKEAGRLDEKSARQFRAISDYCRGLSHNVMGTDRMQTNPEYEFDYDVHNWINDKSEADVEKFKIDPVKLSFVISEEQFKVVQNNIDIYGYSQIGKSKALKMIPIQKLWRIPVQNK</sequence>
<dbReference type="GO" id="GO:0046872">
    <property type="term" value="F:metal ion binding"/>
    <property type="evidence" value="ECO:0007669"/>
    <property type="project" value="UniProtKB-KW"/>
</dbReference>
<dbReference type="GO" id="GO:0031419">
    <property type="term" value="F:cobalamin binding"/>
    <property type="evidence" value="ECO:0007669"/>
    <property type="project" value="InterPro"/>
</dbReference>
<proteinExistence type="predicted"/>
<keyword evidence="2" id="KW-0949">S-adenosyl-L-methionine</keyword>
<dbReference type="SFLD" id="SFLDS00029">
    <property type="entry name" value="Radical_SAM"/>
    <property type="match status" value="1"/>
</dbReference>
<dbReference type="SMART" id="SM00729">
    <property type="entry name" value="Elp3"/>
    <property type="match status" value="1"/>
</dbReference>
<evidence type="ECO:0000256" key="4">
    <source>
        <dbReference type="ARBA" id="ARBA00023004"/>
    </source>
</evidence>
<dbReference type="InterPro" id="IPR034466">
    <property type="entry name" value="Methyltransferase_Class_B"/>
</dbReference>
<accession>F3KMV8</accession>
<organism evidence="8">
    <name type="scientific">Candidatus Nitrosarchaeum limnium SFB1</name>
    <dbReference type="NCBI Taxonomy" id="886738"/>
    <lineage>
        <taxon>Archaea</taxon>
        <taxon>Nitrososphaerota</taxon>
        <taxon>Nitrososphaeria</taxon>
        <taxon>Nitrosopumilales</taxon>
        <taxon>Nitrosopumilaceae</taxon>
        <taxon>Nitrosarchaeum</taxon>
    </lineage>
</organism>
<dbReference type="Gene3D" id="3.40.50.280">
    <property type="entry name" value="Cobalamin-binding domain"/>
    <property type="match status" value="1"/>
</dbReference>
<dbReference type="InterPro" id="IPR007197">
    <property type="entry name" value="rSAM"/>
</dbReference>
<evidence type="ECO:0000256" key="2">
    <source>
        <dbReference type="ARBA" id="ARBA00022691"/>
    </source>
</evidence>
<evidence type="ECO:0000259" key="7">
    <source>
        <dbReference type="PROSITE" id="PS51918"/>
    </source>
</evidence>
<protein>
    <submittedName>
        <fullName evidence="8">Fe-S oxidoreductase</fullName>
    </submittedName>
</protein>
<dbReference type="PROSITE" id="PS51918">
    <property type="entry name" value="RADICAL_SAM"/>
    <property type="match status" value="1"/>
</dbReference>
<comment type="caution">
    <text evidence="8">The sequence shown here is derived from an EMBL/GenBank/DDBJ whole genome shotgun (WGS) entry which is preliminary data.</text>
</comment>
<dbReference type="PANTHER" id="PTHR43409">
    <property type="entry name" value="ANAEROBIC MAGNESIUM-PROTOPORPHYRIN IX MONOMETHYL ESTER CYCLASE-RELATED"/>
    <property type="match status" value="1"/>
</dbReference>
<dbReference type="STRING" id="886738.Nlim_2000"/>
<dbReference type="SFLD" id="SFLDG01082">
    <property type="entry name" value="B12-binding_domain_containing"/>
    <property type="match status" value="1"/>
</dbReference>
<dbReference type="CDD" id="cd01335">
    <property type="entry name" value="Radical_SAM"/>
    <property type="match status" value="1"/>
</dbReference>
<dbReference type="InterPro" id="IPR006158">
    <property type="entry name" value="Cobalamin-bd"/>
</dbReference>
<keyword evidence="5" id="KW-0411">Iron-sulfur</keyword>
<evidence type="ECO:0000256" key="5">
    <source>
        <dbReference type="ARBA" id="ARBA00023014"/>
    </source>
</evidence>
<dbReference type="HOGENOM" id="CLU_404728_0_0_2"/>
<name>F3KMV8_9ARCH</name>
<dbReference type="InterPro" id="IPR051198">
    <property type="entry name" value="BchE-like"/>
</dbReference>
<dbReference type="InterPro" id="IPR006638">
    <property type="entry name" value="Elp3/MiaA/NifB-like_rSAM"/>
</dbReference>
<dbReference type="PROSITE" id="PS51332">
    <property type="entry name" value="B12_BINDING"/>
    <property type="match status" value="1"/>
</dbReference>
<dbReference type="EMBL" id="AEGP01000066">
    <property type="protein sequence ID" value="EGG41191.1"/>
    <property type="molecule type" value="Genomic_DNA"/>
</dbReference>
<evidence type="ECO:0000313" key="8">
    <source>
        <dbReference type="EMBL" id="EGG41191.1"/>
    </source>
</evidence>
<dbReference type="GO" id="GO:0003824">
    <property type="term" value="F:catalytic activity"/>
    <property type="evidence" value="ECO:0007669"/>
    <property type="project" value="InterPro"/>
</dbReference>
<dbReference type="Pfam" id="PF04055">
    <property type="entry name" value="Radical_SAM"/>
    <property type="match status" value="1"/>
</dbReference>
<keyword evidence="4" id="KW-0408">Iron</keyword>
<dbReference type="InterPro" id="IPR023404">
    <property type="entry name" value="rSAM_horseshoe"/>
</dbReference>
<reference evidence="8" key="1">
    <citation type="journal article" date="2011" name="PLoS ONE">
        <title>Genome of a low-salinity ammonia-oxidizing archaeon determined by single-cell and metagenomic analysis.</title>
        <authorList>
            <person name="Blainey P.C."/>
            <person name="Mosier A.C."/>
            <person name="Potanina A."/>
            <person name="Francis C.A."/>
            <person name="Quake S.R."/>
        </authorList>
    </citation>
    <scope>NUCLEOTIDE SEQUENCE [LARGE SCALE GENOMIC DNA]</scope>
    <source>
        <strain evidence="8">SFB1</strain>
    </source>
</reference>
<evidence type="ECO:0000256" key="1">
    <source>
        <dbReference type="ARBA" id="ARBA00001966"/>
    </source>
</evidence>
<dbReference type="GO" id="GO:0051539">
    <property type="term" value="F:4 iron, 4 sulfur cluster binding"/>
    <property type="evidence" value="ECO:0007669"/>
    <property type="project" value="UniProtKB-KW"/>
</dbReference>